<name>Q2SL98_HAHCH</name>
<evidence type="ECO:0000259" key="6">
    <source>
        <dbReference type="Pfam" id="PF09976"/>
    </source>
</evidence>
<evidence type="ECO:0000256" key="5">
    <source>
        <dbReference type="SAM" id="SignalP"/>
    </source>
</evidence>
<dbReference type="InterPro" id="IPR019734">
    <property type="entry name" value="TPR_rpt"/>
</dbReference>
<dbReference type="HOGENOM" id="CLU_007251_4_0_6"/>
<keyword evidence="2 3" id="KW-0802">TPR repeat</keyword>
<feature type="signal peptide" evidence="5">
    <location>
        <begin position="1"/>
        <end position="23"/>
    </location>
</feature>
<sequence>MKYLHRALLSAVVCVVFPGCSQIAGLQKAQEVTDPVTQRPIPVLQAYDDTELAPAPDAQSPYPQQFSRSTLLDLLTAEIAGQRGQVDMLLQNYLKVARETRDIGVIRRALNAAQYIKDDAAMTEMTLLWTEVEPDNVDAHQLAAFQLIKQKQYPEALSHMEQVLELEGPTTFDRLAVHAKNLTDEEKKELLNLYKKILERHPENGELMYGYAVLQEINGMEEAALASTDPLLKTSPDNPAVIALRARLLKSVKGVDVSLAYLKKQYAKHPDEVQVGALYARTQIEAHNFDAAQSIYKELMNRFPNTPHLKLSYALVSLENQHIQEARKHLEELVKQGQHLNEAHFYLARIADQEDRVEDAIQHYQNVTRGGHYFNALARSAYLLIRSGRQSEAEAAFTEARENLPSQASQLWELQINLMLELDDLDAALKFSNQAVEEYPEDLQLLYARAMLKDRMGLLQGMEDDLRHIIALDPDNAVALNALGYTLADRTERTQEAYNLINKALELDPGNPAILDSMGWVLFRLGKSGEAVGFLQEAYSKFPDPEVASHLGEVLWSLGRQDDAKNIWREALNTKPDHQLLNETLKRLNVDL</sequence>
<dbReference type="InterPro" id="IPR011990">
    <property type="entry name" value="TPR-like_helical_dom_sf"/>
</dbReference>
<evidence type="ECO:0000313" key="7">
    <source>
        <dbReference type="EMBL" id="ABC28576.1"/>
    </source>
</evidence>
<keyword evidence="8" id="KW-1185">Reference proteome</keyword>
<dbReference type="Gene3D" id="1.25.40.10">
    <property type="entry name" value="Tetratricopeptide repeat domain"/>
    <property type="match status" value="2"/>
</dbReference>
<dbReference type="AlphaFoldDB" id="Q2SL98"/>
<gene>
    <name evidence="7" type="ordered locus">HCH_01729</name>
</gene>
<accession>Q2SL98</accession>
<dbReference type="eggNOG" id="COG0457">
    <property type="taxonomic scope" value="Bacteria"/>
</dbReference>
<reference evidence="7 8" key="1">
    <citation type="journal article" date="2005" name="Nucleic Acids Res.">
        <title>Genomic blueprint of Hahella chejuensis, a marine microbe producing an algicidal agent.</title>
        <authorList>
            <person name="Jeong H."/>
            <person name="Yim J.H."/>
            <person name="Lee C."/>
            <person name="Choi S.-H."/>
            <person name="Park Y.K."/>
            <person name="Yoon S.H."/>
            <person name="Hur C.-G."/>
            <person name="Kang H.-Y."/>
            <person name="Kim D."/>
            <person name="Lee H.H."/>
            <person name="Park K.H."/>
            <person name="Park S.-H."/>
            <person name="Park H.-S."/>
            <person name="Lee H.K."/>
            <person name="Oh T.K."/>
            <person name="Kim J.F."/>
        </authorList>
    </citation>
    <scope>NUCLEOTIDE SEQUENCE [LARGE SCALE GENOMIC DNA]</scope>
    <source>
        <strain evidence="7 8">KCTC 2396</strain>
    </source>
</reference>
<feature type="repeat" description="TPR" evidence="3">
    <location>
        <begin position="545"/>
        <end position="578"/>
    </location>
</feature>
<dbReference type="STRING" id="349521.HCH_01729"/>
<keyword evidence="1" id="KW-0677">Repeat</keyword>
<evidence type="ECO:0000313" key="8">
    <source>
        <dbReference type="Proteomes" id="UP000000238"/>
    </source>
</evidence>
<evidence type="ECO:0000256" key="4">
    <source>
        <dbReference type="SAM" id="Coils"/>
    </source>
</evidence>
<dbReference type="PROSITE" id="PS50005">
    <property type="entry name" value="TPR"/>
    <property type="match status" value="1"/>
</dbReference>
<dbReference type="EMBL" id="CP000155">
    <property type="protein sequence ID" value="ABC28576.1"/>
    <property type="molecule type" value="Genomic_DNA"/>
</dbReference>
<protein>
    <submittedName>
        <fullName evidence="7">FOG: TPR repeat</fullName>
    </submittedName>
</protein>
<dbReference type="OrthoDB" id="9766710at2"/>
<dbReference type="InterPro" id="IPR051685">
    <property type="entry name" value="Ycf3/AcsC/BcsC/TPR_MFPF"/>
</dbReference>
<feature type="chain" id="PRO_5004215624" evidence="5">
    <location>
        <begin position="24"/>
        <end position="592"/>
    </location>
</feature>
<feature type="domain" description="Ancillary SecYEG translocon subunit/Cell division coordinator CpoB TPR" evidence="6">
    <location>
        <begin position="266"/>
        <end position="417"/>
    </location>
</feature>
<evidence type="ECO:0000256" key="3">
    <source>
        <dbReference type="PROSITE-ProRule" id="PRU00339"/>
    </source>
</evidence>
<dbReference type="Pfam" id="PF14559">
    <property type="entry name" value="TPR_19"/>
    <property type="match status" value="1"/>
</dbReference>
<keyword evidence="4" id="KW-0175">Coiled coil</keyword>
<organism evidence="7 8">
    <name type="scientific">Hahella chejuensis (strain KCTC 2396)</name>
    <dbReference type="NCBI Taxonomy" id="349521"/>
    <lineage>
        <taxon>Bacteria</taxon>
        <taxon>Pseudomonadati</taxon>
        <taxon>Pseudomonadota</taxon>
        <taxon>Gammaproteobacteria</taxon>
        <taxon>Oceanospirillales</taxon>
        <taxon>Hahellaceae</taxon>
        <taxon>Hahella</taxon>
    </lineage>
</organism>
<dbReference type="KEGG" id="hch:HCH_01729"/>
<feature type="coiled-coil region" evidence="4">
    <location>
        <begin position="316"/>
        <end position="343"/>
    </location>
</feature>
<proteinExistence type="predicted"/>
<dbReference type="SMART" id="SM00028">
    <property type="entry name" value="TPR"/>
    <property type="match status" value="7"/>
</dbReference>
<keyword evidence="5" id="KW-0732">Signal</keyword>
<dbReference type="PANTHER" id="PTHR44943:SF4">
    <property type="entry name" value="TPR REPEAT-CONTAINING PROTEIN MJ0798"/>
    <property type="match status" value="1"/>
</dbReference>
<dbReference type="Pfam" id="PF09976">
    <property type="entry name" value="TPR_21"/>
    <property type="match status" value="1"/>
</dbReference>
<dbReference type="InterPro" id="IPR018704">
    <property type="entry name" value="SecYEG/CpoB_TPR"/>
</dbReference>
<dbReference type="PANTHER" id="PTHR44943">
    <property type="entry name" value="CELLULOSE SYNTHASE OPERON PROTEIN C"/>
    <property type="match status" value="1"/>
</dbReference>
<evidence type="ECO:0000256" key="2">
    <source>
        <dbReference type="ARBA" id="ARBA00022803"/>
    </source>
</evidence>
<dbReference type="RefSeq" id="WP_011395648.1">
    <property type="nucleotide sequence ID" value="NC_007645.1"/>
</dbReference>
<dbReference type="SUPFAM" id="SSF48452">
    <property type="entry name" value="TPR-like"/>
    <property type="match status" value="2"/>
</dbReference>
<evidence type="ECO:0000256" key="1">
    <source>
        <dbReference type="ARBA" id="ARBA00022737"/>
    </source>
</evidence>
<dbReference type="Proteomes" id="UP000000238">
    <property type="component" value="Chromosome"/>
</dbReference>